<comment type="caution">
    <text evidence="1">The sequence shown here is derived from an EMBL/GenBank/DDBJ whole genome shotgun (WGS) entry which is preliminary data.</text>
</comment>
<name>A0ACB8TP12_9APHY</name>
<dbReference type="Proteomes" id="UP001055072">
    <property type="component" value="Unassembled WGS sequence"/>
</dbReference>
<protein>
    <submittedName>
        <fullName evidence="1">Nup85 nucleoporin-domain-containing protein</fullName>
    </submittedName>
</protein>
<gene>
    <name evidence="1" type="ORF">BDY19DRAFT_975829</name>
</gene>
<evidence type="ECO:0000313" key="1">
    <source>
        <dbReference type="EMBL" id="KAI0083750.1"/>
    </source>
</evidence>
<organism evidence="1 2">
    <name type="scientific">Irpex rosettiformis</name>
    <dbReference type="NCBI Taxonomy" id="378272"/>
    <lineage>
        <taxon>Eukaryota</taxon>
        <taxon>Fungi</taxon>
        <taxon>Dikarya</taxon>
        <taxon>Basidiomycota</taxon>
        <taxon>Agaricomycotina</taxon>
        <taxon>Agaricomycetes</taxon>
        <taxon>Polyporales</taxon>
        <taxon>Irpicaceae</taxon>
        <taxon>Irpex</taxon>
    </lineage>
</organism>
<accession>A0ACB8TP12</accession>
<evidence type="ECO:0000313" key="2">
    <source>
        <dbReference type="Proteomes" id="UP001055072"/>
    </source>
</evidence>
<dbReference type="EMBL" id="MU274954">
    <property type="protein sequence ID" value="KAI0083750.1"/>
    <property type="molecule type" value="Genomic_DNA"/>
</dbReference>
<reference evidence="1" key="1">
    <citation type="journal article" date="2021" name="Environ. Microbiol.">
        <title>Gene family expansions and transcriptome signatures uncover fungal adaptations to wood decay.</title>
        <authorList>
            <person name="Hage H."/>
            <person name="Miyauchi S."/>
            <person name="Viragh M."/>
            <person name="Drula E."/>
            <person name="Min B."/>
            <person name="Chaduli D."/>
            <person name="Navarro D."/>
            <person name="Favel A."/>
            <person name="Norest M."/>
            <person name="Lesage-Meessen L."/>
            <person name="Balint B."/>
            <person name="Merenyi Z."/>
            <person name="de Eugenio L."/>
            <person name="Morin E."/>
            <person name="Martinez A.T."/>
            <person name="Baldrian P."/>
            <person name="Stursova M."/>
            <person name="Martinez M.J."/>
            <person name="Novotny C."/>
            <person name="Magnuson J.K."/>
            <person name="Spatafora J.W."/>
            <person name="Maurice S."/>
            <person name="Pangilinan J."/>
            <person name="Andreopoulos W."/>
            <person name="LaButti K."/>
            <person name="Hundley H."/>
            <person name="Na H."/>
            <person name="Kuo A."/>
            <person name="Barry K."/>
            <person name="Lipzen A."/>
            <person name="Henrissat B."/>
            <person name="Riley R."/>
            <person name="Ahrendt S."/>
            <person name="Nagy L.G."/>
            <person name="Grigoriev I.V."/>
            <person name="Martin F."/>
            <person name="Rosso M.N."/>
        </authorList>
    </citation>
    <scope>NUCLEOTIDE SEQUENCE</scope>
    <source>
        <strain evidence="1">CBS 384.51</strain>
    </source>
</reference>
<keyword evidence="2" id="KW-1185">Reference proteome</keyword>
<sequence>MSRNVSVRLNPPLFKEGGVDDFQTSGRTLSLVVSPRDGSLAIYPTPNTDPRNLKPGYPKSQPLYTAVEQRPPTSERRTFVIDCSVVFAALQNLLNVAPTKEPELLGDNQIPQIIRKLTVDYGNFCKECWAFSSRSESREGPLDSEPDHYRKLHTCFSLFTVLYLPESGFEDAPIGDELMEWLNANYIEPSTEEGDHLSALERPWEDENFWSYVTRATLRGLSKASAFFLEALSKHPSENLRRMSEHLAPLLKNHPRLHQFNSERDFAISSRRWKEKVKTLRLELDHIPDGDRDDGFDDWWDHFSDIVSILEGREEVLKRLCVDFGSDWKEVCVAWGIFVDPRLRRQDLPEVVVQILDEMPPDPTDLEDVTHSLLMLGKPTQVLSQAAQLDPWLAAHLADTMEPLELIDRDPDDSGLTLRQQYILSYAEYLHSDPGLWRITADYMCSCGDIGKEMADQVLMRVPLRLKLSSPPGGPPNDEASRIRAGDLVGVLKEINETCHHHQRERARRAVCRIAARTFLAEKEYGLAVAYTSSAEDWPGLGRIVNCVLDEYFEEGPVKFARLVSKIEPSLQTLRKQPSSIANGVFTYRLMFAIHFADFHKQRSHGHLQEAARVAAAMLKDEIAPKSWWAVVLSDSVDLLLNSEVMPFTPTDVSVLLHKLQEITMRTSHGAGPDYLSMLARATKGKDEKSALQRLQVVRLALAKYYARCTAIGVSGGPDGLFGY</sequence>
<proteinExistence type="predicted"/>